<dbReference type="InterPro" id="IPR000792">
    <property type="entry name" value="Tscrpt_reg_LuxR_C"/>
</dbReference>
<accession>A0A4R0I908</accession>
<evidence type="ECO:0000313" key="5">
    <source>
        <dbReference type="EMBL" id="TCC28747.1"/>
    </source>
</evidence>
<dbReference type="AlphaFoldDB" id="A0A4R0I908"/>
<gene>
    <name evidence="5" type="ORF">E0H50_28395</name>
</gene>
<dbReference type="Gene3D" id="1.10.10.10">
    <property type="entry name" value="Winged helix-like DNA-binding domain superfamily/Winged helix DNA-binding domain"/>
    <property type="match status" value="1"/>
</dbReference>
<dbReference type="Proteomes" id="UP000292695">
    <property type="component" value="Unassembled WGS sequence"/>
</dbReference>
<keyword evidence="2" id="KW-0238">DNA-binding</keyword>
<dbReference type="InterPro" id="IPR016032">
    <property type="entry name" value="Sig_transdc_resp-reg_C-effctor"/>
</dbReference>
<dbReference type="PROSITE" id="PS00622">
    <property type="entry name" value="HTH_LUXR_1"/>
    <property type="match status" value="1"/>
</dbReference>
<dbReference type="PROSITE" id="PS50043">
    <property type="entry name" value="HTH_LUXR_2"/>
    <property type="match status" value="1"/>
</dbReference>
<dbReference type="GO" id="GO:0003677">
    <property type="term" value="F:DNA binding"/>
    <property type="evidence" value="ECO:0007669"/>
    <property type="project" value="UniProtKB-KW"/>
</dbReference>
<reference evidence="5 6" key="1">
    <citation type="submission" date="2019-02" db="EMBL/GenBank/DDBJ databases">
        <title>Kribbella capetownensis sp. nov. and Kribbella speibonae sp. nov., isolated from soil.</title>
        <authorList>
            <person name="Curtis S.M."/>
            <person name="Norton I."/>
            <person name="Everest G.J."/>
            <person name="Meyers P.R."/>
        </authorList>
    </citation>
    <scope>NUCLEOTIDE SEQUENCE [LARGE SCALE GENOMIC DNA]</scope>
    <source>
        <strain evidence="5 6">DSM 27082</strain>
    </source>
</reference>
<sequence length="106" mass="11432">MGDIGRTTEMAGRSGLVACCCQREHFTPREVDVLVLIARGHSTAAIGRRLRMSPDTVMRHVTHMFARAGVSNRPELVAIAFVNGILEASWPPTASSRRCLGTSSPA</sequence>
<dbReference type="PANTHER" id="PTHR44688">
    <property type="entry name" value="DNA-BINDING TRANSCRIPTIONAL ACTIVATOR DEVR_DOSR"/>
    <property type="match status" value="1"/>
</dbReference>
<keyword evidence="6" id="KW-1185">Reference proteome</keyword>
<dbReference type="EMBL" id="SJKA01000011">
    <property type="protein sequence ID" value="TCC28747.1"/>
    <property type="molecule type" value="Genomic_DNA"/>
</dbReference>
<dbReference type="InterPro" id="IPR036388">
    <property type="entry name" value="WH-like_DNA-bd_sf"/>
</dbReference>
<protein>
    <submittedName>
        <fullName evidence="5">LuxR family transcriptional regulator</fullName>
    </submittedName>
</protein>
<evidence type="ECO:0000256" key="3">
    <source>
        <dbReference type="ARBA" id="ARBA00023163"/>
    </source>
</evidence>
<keyword evidence="1" id="KW-0805">Transcription regulation</keyword>
<dbReference type="PRINTS" id="PR00038">
    <property type="entry name" value="HTHLUXR"/>
</dbReference>
<evidence type="ECO:0000256" key="2">
    <source>
        <dbReference type="ARBA" id="ARBA00023125"/>
    </source>
</evidence>
<dbReference type="GO" id="GO:0006355">
    <property type="term" value="P:regulation of DNA-templated transcription"/>
    <property type="evidence" value="ECO:0007669"/>
    <property type="project" value="InterPro"/>
</dbReference>
<name>A0A4R0I908_9ACTN</name>
<feature type="domain" description="HTH luxR-type" evidence="4">
    <location>
        <begin position="19"/>
        <end position="84"/>
    </location>
</feature>
<dbReference type="Pfam" id="PF00196">
    <property type="entry name" value="GerE"/>
    <property type="match status" value="1"/>
</dbReference>
<dbReference type="PANTHER" id="PTHR44688:SF16">
    <property type="entry name" value="DNA-BINDING TRANSCRIPTIONAL ACTIVATOR DEVR_DOSR"/>
    <property type="match status" value="1"/>
</dbReference>
<evidence type="ECO:0000256" key="1">
    <source>
        <dbReference type="ARBA" id="ARBA00023015"/>
    </source>
</evidence>
<keyword evidence="3" id="KW-0804">Transcription</keyword>
<evidence type="ECO:0000259" key="4">
    <source>
        <dbReference type="PROSITE" id="PS50043"/>
    </source>
</evidence>
<dbReference type="SMART" id="SM00421">
    <property type="entry name" value="HTH_LUXR"/>
    <property type="match status" value="1"/>
</dbReference>
<evidence type="ECO:0000313" key="6">
    <source>
        <dbReference type="Proteomes" id="UP000292695"/>
    </source>
</evidence>
<comment type="caution">
    <text evidence="5">The sequence shown here is derived from an EMBL/GenBank/DDBJ whole genome shotgun (WGS) entry which is preliminary data.</text>
</comment>
<dbReference type="RefSeq" id="WP_131293589.1">
    <property type="nucleotide sequence ID" value="NZ_SJKA01000011.1"/>
</dbReference>
<dbReference type="SUPFAM" id="SSF46894">
    <property type="entry name" value="C-terminal effector domain of the bipartite response regulators"/>
    <property type="match status" value="1"/>
</dbReference>
<dbReference type="OrthoDB" id="5195834at2"/>
<organism evidence="5 6">
    <name type="scientific">Kribbella sindirgiensis</name>
    <dbReference type="NCBI Taxonomy" id="1124744"/>
    <lineage>
        <taxon>Bacteria</taxon>
        <taxon>Bacillati</taxon>
        <taxon>Actinomycetota</taxon>
        <taxon>Actinomycetes</taxon>
        <taxon>Propionibacteriales</taxon>
        <taxon>Kribbellaceae</taxon>
        <taxon>Kribbella</taxon>
    </lineage>
</organism>
<dbReference type="CDD" id="cd06170">
    <property type="entry name" value="LuxR_C_like"/>
    <property type="match status" value="1"/>
</dbReference>
<proteinExistence type="predicted"/>